<dbReference type="InterPro" id="IPR017453">
    <property type="entry name" value="GCV_H_sub"/>
</dbReference>
<dbReference type="GO" id="GO:0005960">
    <property type="term" value="C:glycine cleavage complex"/>
    <property type="evidence" value="ECO:0007669"/>
    <property type="project" value="UniProtKB-UniRule"/>
</dbReference>
<dbReference type="GO" id="GO:0019464">
    <property type="term" value="P:glycine decarboxylation via glycine cleavage system"/>
    <property type="evidence" value="ECO:0007669"/>
    <property type="project" value="UniProtKB-UniRule"/>
</dbReference>
<dbReference type="SUPFAM" id="SSF51230">
    <property type="entry name" value="Single hybrid motif"/>
    <property type="match status" value="1"/>
</dbReference>
<name>A0A2U3DPX4_PURLI</name>
<dbReference type="PANTHER" id="PTHR11715">
    <property type="entry name" value="GLYCINE CLEAVAGE SYSTEM H PROTEIN"/>
    <property type="match status" value="1"/>
</dbReference>
<dbReference type="InterPro" id="IPR033753">
    <property type="entry name" value="GCV_H/Fam206"/>
</dbReference>
<dbReference type="Proteomes" id="UP001287286">
    <property type="component" value="Unassembled WGS sequence"/>
</dbReference>
<organism evidence="8 9">
    <name type="scientific">Purpureocillium lilacinum</name>
    <name type="common">Paecilomyces lilacinus</name>
    <dbReference type="NCBI Taxonomy" id="33203"/>
    <lineage>
        <taxon>Eukaryota</taxon>
        <taxon>Fungi</taxon>
        <taxon>Dikarya</taxon>
        <taxon>Ascomycota</taxon>
        <taxon>Pezizomycotina</taxon>
        <taxon>Sordariomycetes</taxon>
        <taxon>Hypocreomycetidae</taxon>
        <taxon>Hypocreales</taxon>
        <taxon>Ophiocordycipitaceae</taxon>
        <taxon>Purpureocillium</taxon>
    </lineage>
</organism>
<comment type="subunit">
    <text evidence="4">The glycine cleavage system is composed of four proteins: P, T, L and H.</text>
</comment>
<dbReference type="GO" id="GO:0005739">
    <property type="term" value="C:mitochondrion"/>
    <property type="evidence" value="ECO:0007669"/>
    <property type="project" value="UniProtKB-SubCell"/>
</dbReference>
<reference evidence="7 10" key="4">
    <citation type="journal article" date="2024" name="Microbiol. Resour. Announc.">
        <title>Genome annotations for the ascomycete fungi Trichoderma harzianum, Trichoderma aggressivum, and Purpureocillium lilacinum.</title>
        <authorList>
            <person name="Beijen E.P.W."/>
            <person name="Ohm R.A."/>
        </authorList>
    </citation>
    <scope>NUCLEOTIDE SEQUENCE [LARGE SCALE GENOMIC DNA]</scope>
    <source>
        <strain evidence="7 10">CBS 150709</strain>
    </source>
</reference>
<dbReference type="EMBL" id="JAWRVI010000015">
    <property type="protein sequence ID" value="KAK4090571.1"/>
    <property type="molecule type" value="Genomic_DNA"/>
</dbReference>
<comment type="caution">
    <text evidence="8">The sequence shown here is derived from an EMBL/GenBank/DDBJ whole genome shotgun (WGS) entry which is preliminary data.</text>
</comment>
<dbReference type="Proteomes" id="UP000245956">
    <property type="component" value="Unassembled WGS sequence"/>
</dbReference>
<keyword evidence="4" id="KW-0809">Transit peptide</keyword>
<dbReference type="InterPro" id="IPR002930">
    <property type="entry name" value="GCV_H"/>
</dbReference>
<reference evidence="8" key="1">
    <citation type="submission" date="2015-05" db="EMBL/GenBank/DDBJ databases">
        <authorList>
            <person name="Wang D.B."/>
            <person name="Wang M."/>
        </authorList>
    </citation>
    <scope>NUCLEOTIDE SEQUENCE</scope>
    <source>
        <strain evidence="8">36-1</strain>
    </source>
</reference>
<proteinExistence type="inferred from homology"/>
<evidence type="ECO:0000256" key="3">
    <source>
        <dbReference type="PIRSR" id="PIRSR617453-50"/>
    </source>
</evidence>
<sequence>MRARPGAEIQPTHDGESRTSGGGGLARLLHPSMLQLYLTLPDFLPPVPLLSLLPFPPAHDQILPSPIPPPKPVTTRRPLSSPLRSFSQLFAMASIVCSSLRAAARPAMRLAAPRAAAAAPSFRRFTTSRMSLIRKYTKDHEWVDLSADRKTGVIGISTYAAEQLGDVVYVELPEAPASDFVDQGDAIGAVESVKSASDINAPVRCKVVAANQLLEEKPATINQVPEDDSNGGGWIVRVEVDEEGAKQVDELMDAEAYKAFIEE</sequence>
<feature type="domain" description="Lipoyl-binding" evidence="6">
    <location>
        <begin position="151"/>
        <end position="239"/>
    </location>
</feature>
<dbReference type="Pfam" id="PF01597">
    <property type="entry name" value="GCV_H"/>
    <property type="match status" value="1"/>
</dbReference>
<evidence type="ECO:0000259" key="6">
    <source>
        <dbReference type="PROSITE" id="PS50968"/>
    </source>
</evidence>
<dbReference type="NCBIfam" id="NF002270">
    <property type="entry name" value="PRK01202.1"/>
    <property type="match status" value="1"/>
</dbReference>
<dbReference type="GO" id="GO:0009249">
    <property type="term" value="P:protein lipoylation"/>
    <property type="evidence" value="ECO:0007669"/>
    <property type="project" value="TreeGrafter"/>
</dbReference>
<accession>A0A2U3DPX4</accession>
<dbReference type="PANTHER" id="PTHR11715:SF3">
    <property type="entry name" value="GLYCINE CLEAVAGE SYSTEM H PROTEIN-RELATED"/>
    <property type="match status" value="1"/>
</dbReference>
<dbReference type="NCBIfam" id="TIGR00527">
    <property type="entry name" value="gcvH"/>
    <property type="match status" value="1"/>
</dbReference>
<comment type="subcellular location">
    <subcellularLocation>
        <location evidence="4">Mitochondrion</location>
    </subcellularLocation>
</comment>
<evidence type="ECO:0000313" key="8">
    <source>
        <dbReference type="EMBL" id="PWI64296.1"/>
    </source>
</evidence>
<evidence type="ECO:0000256" key="1">
    <source>
        <dbReference type="ARBA" id="ARBA00009249"/>
    </source>
</evidence>
<protein>
    <recommendedName>
        <fullName evidence="4">Glycine cleavage system H protein</fullName>
    </recommendedName>
</protein>
<comment type="similarity">
    <text evidence="1 4">Belongs to the GcvH family.</text>
</comment>
<reference evidence="8 9" key="2">
    <citation type="journal article" date="2016" name="Front. Microbiol.">
        <title>Genome and transcriptome sequences reveal the specific parasitism of the nematophagous Purpureocillium lilacinum 36-1.</title>
        <authorList>
            <person name="Xie J."/>
            <person name="Li S."/>
            <person name="Mo C."/>
            <person name="Xiao X."/>
            <person name="Peng D."/>
            <person name="Wang G."/>
            <person name="Xiao Y."/>
        </authorList>
    </citation>
    <scope>NUCLEOTIDE SEQUENCE [LARGE SCALE GENOMIC DNA]</scope>
    <source>
        <strain evidence="8 9">36-1</strain>
    </source>
</reference>
<keyword evidence="4" id="KW-0496">Mitochondrion</keyword>
<keyword evidence="10" id="KW-1185">Reference proteome</keyword>
<evidence type="ECO:0000256" key="5">
    <source>
        <dbReference type="SAM" id="MobiDB-lite"/>
    </source>
</evidence>
<feature type="modified residue" description="N6-lipoyllysine" evidence="3">
    <location>
        <position position="194"/>
    </location>
</feature>
<evidence type="ECO:0000313" key="7">
    <source>
        <dbReference type="EMBL" id="KAK4090571.1"/>
    </source>
</evidence>
<dbReference type="EMBL" id="LCWV01000073">
    <property type="protein sequence ID" value="PWI64296.1"/>
    <property type="molecule type" value="Genomic_DNA"/>
</dbReference>
<dbReference type="AlphaFoldDB" id="A0A2U3DPX4"/>
<comment type="function">
    <text evidence="4">The H protein shuttles the methylamine group of glycine from the P protein to the T protein.</text>
</comment>
<evidence type="ECO:0000313" key="9">
    <source>
        <dbReference type="Proteomes" id="UP000245956"/>
    </source>
</evidence>
<dbReference type="InterPro" id="IPR011053">
    <property type="entry name" value="Single_hybrid_motif"/>
</dbReference>
<feature type="region of interest" description="Disordered" evidence="5">
    <location>
        <begin position="1"/>
        <end position="24"/>
    </location>
</feature>
<dbReference type="PROSITE" id="PS50968">
    <property type="entry name" value="BIOTINYL_LIPOYL"/>
    <property type="match status" value="1"/>
</dbReference>
<keyword evidence="2 3" id="KW-0450">Lipoyl</keyword>
<dbReference type="InterPro" id="IPR000089">
    <property type="entry name" value="Biotin_lipoyl"/>
</dbReference>
<dbReference type="CDD" id="cd06848">
    <property type="entry name" value="GCS_H"/>
    <property type="match status" value="1"/>
</dbReference>
<dbReference type="Gene3D" id="2.40.50.100">
    <property type="match status" value="1"/>
</dbReference>
<reference evidence="7" key="3">
    <citation type="submission" date="2023-11" db="EMBL/GenBank/DDBJ databases">
        <authorList>
            <person name="Beijen E."/>
            <person name="Ohm R.A."/>
        </authorList>
    </citation>
    <scope>NUCLEOTIDE SEQUENCE</scope>
    <source>
        <strain evidence="7">CBS 150709</strain>
    </source>
</reference>
<evidence type="ECO:0000256" key="4">
    <source>
        <dbReference type="RuleBase" id="RU364055"/>
    </source>
</evidence>
<evidence type="ECO:0000313" key="10">
    <source>
        <dbReference type="Proteomes" id="UP001287286"/>
    </source>
</evidence>
<comment type="cofactor">
    <cofactor evidence="4">
        <name>(R)-lipoate</name>
        <dbReference type="ChEBI" id="CHEBI:83088"/>
    </cofactor>
    <text evidence="4">Binds 1 lipoyl cofactor covalently.</text>
</comment>
<evidence type="ECO:0000256" key="2">
    <source>
        <dbReference type="ARBA" id="ARBA00022823"/>
    </source>
</evidence>
<gene>
    <name evidence="8" type="ORF">PCL_11299</name>
    <name evidence="7" type="ORF">Purlil1_5243</name>
</gene>